<dbReference type="EMBL" id="DF977497">
    <property type="protein sequence ID" value="GAP90710.2"/>
    <property type="molecule type" value="Genomic_DNA"/>
</dbReference>
<sequence>MNHMTSSRRLDDYTILYQQTRRRDVKRCKHIKPDSAREFLGNVSAYAAAAAAATAAATATAAAATAATKLGRAFRLVASPPTTDGPSQNPILDARHWKLLTNNPFRMKSSPAKTPPRSLFAMGLSIGLGKTFVDAQMHNCIPPYAVLRSSGRDY</sequence>
<dbReference type="InterPro" id="IPR006311">
    <property type="entry name" value="TAT_signal"/>
</dbReference>
<keyword evidence="2" id="KW-1185">Reference proteome</keyword>
<reference evidence="1" key="1">
    <citation type="submission" date="2016-03" db="EMBL/GenBank/DDBJ databases">
        <title>Draft genome sequence of Rosellinia necatrix.</title>
        <authorList>
            <person name="Kanematsu S."/>
        </authorList>
    </citation>
    <scope>NUCLEOTIDE SEQUENCE [LARGE SCALE GENOMIC DNA]</scope>
    <source>
        <strain evidence="1">W97</strain>
    </source>
</reference>
<proteinExistence type="predicted"/>
<name>A0A1W2TQL6_ROSNE</name>
<evidence type="ECO:0000313" key="1">
    <source>
        <dbReference type="EMBL" id="GAP90710.2"/>
    </source>
</evidence>
<dbReference type="PROSITE" id="PS51318">
    <property type="entry name" value="TAT"/>
    <property type="match status" value="1"/>
</dbReference>
<dbReference type="Proteomes" id="UP000054516">
    <property type="component" value="Unassembled WGS sequence"/>
</dbReference>
<gene>
    <name evidence="1" type="ORF">SAMD00023353_5200390</name>
</gene>
<evidence type="ECO:0000313" key="2">
    <source>
        <dbReference type="Proteomes" id="UP000054516"/>
    </source>
</evidence>
<dbReference type="AlphaFoldDB" id="A0A1W2TQL6"/>
<organism evidence="1">
    <name type="scientific">Rosellinia necatrix</name>
    <name type="common">White root-rot fungus</name>
    <dbReference type="NCBI Taxonomy" id="77044"/>
    <lineage>
        <taxon>Eukaryota</taxon>
        <taxon>Fungi</taxon>
        <taxon>Dikarya</taxon>
        <taxon>Ascomycota</taxon>
        <taxon>Pezizomycotina</taxon>
        <taxon>Sordariomycetes</taxon>
        <taxon>Xylariomycetidae</taxon>
        <taxon>Xylariales</taxon>
        <taxon>Xylariaceae</taxon>
        <taxon>Rosellinia</taxon>
    </lineage>
</organism>
<protein>
    <submittedName>
        <fullName evidence="1">Uncharacterized protein</fullName>
    </submittedName>
</protein>
<accession>A0A1W2TQL6</accession>